<dbReference type="InterPro" id="IPR008266">
    <property type="entry name" value="Tyr_kinase_AS"/>
</dbReference>
<feature type="compositionally biased region" description="Polar residues" evidence="5">
    <location>
        <begin position="352"/>
        <end position="361"/>
    </location>
</feature>
<evidence type="ECO:0000313" key="8">
    <source>
        <dbReference type="EMBL" id="REG32204.1"/>
    </source>
</evidence>
<dbReference type="KEGG" id="age:AA314_08109"/>
<dbReference type="AlphaFoldDB" id="A0AAC8QEX6"/>
<evidence type="ECO:0000256" key="4">
    <source>
        <dbReference type="ARBA" id="ARBA00022840"/>
    </source>
</evidence>
<evidence type="ECO:0000313" key="10">
    <source>
        <dbReference type="Proteomes" id="UP000256345"/>
    </source>
</evidence>
<evidence type="ECO:0000259" key="6">
    <source>
        <dbReference type="PROSITE" id="PS50011"/>
    </source>
</evidence>
<dbReference type="Gene3D" id="1.10.510.10">
    <property type="entry name" value="Transferase(Phosphotransferase) domain 1"/>
    <property type="match status" value="1"/>
</dbReference>
<evidence type="ECO:0000256" key="3">
    <source>
        <dbReference type="ARBA" id="ARBA00022777"/>
    </source>
</evidence>
<dbReference type="EMBL" id="QUMU01000005">
    <property type="protein sequence ID" value="REG32204.1"/>
    <property type="molecule type" value="Genomic_DNA"/>
</dbReference>
<feature type="compositionally biased region" description="Pro residues" evidence="5">
    <location>
        <begin position="465"/>
        <end position="478"/>
    </location>
</feature>
<keyword evidence="3 7" id="KW-0418">Kinase</keyword>
<accession>A0AAC8QEX6</accession>
<evidence type="ECO:0000256" key="1">
    <source>
        <dbReference type="ARBA" id="ARBA00022679"/>
    </source>
</evidence>
<dbReference type="SUPFAM" id="SSF56112">
    <property type="entry name" value="Protein kinase-like (PK-like)"/>
    <property type="match status" value="1"/>
</dbReference>
<keyword evidence="4" id="KW-0067">ATP-binding</keyword>
<dbReference type="Proteomes" id="UP000256345">
    <property type="component" value="Unassembled WGS sequence"/>
</dbReference>
<feature type="domain" description="Protein kinase" evidence="6">
    <location>
        <begin position="10"/>
        <end position="286"/>
    </location>
</feature>
<keyword evidence="2" id="KW-0547">Nucleotide-binding</keyword>
<feature type="region of interest" description="Disordered" evidence="5">
    <location>
        <begin position="313"/>
        <end position="407"/>
    </location>
</feature>
<dbReference type="CDD" id="cd14014">
    <property type="entry name" value="STKc_PknB_like"/>
    <property type="match status" value="1"/>
</dbReference>
<dbReference type="Pfam" id="PF00069">
    <property type="entry name" value="Pkinase"/>
    <property type="match status" value="1"/>
</dbReference>
<dbReference type="Proteomes" id="UP000035579">
    <property type="component" value="Chromosome"/>
</dbReference>
<evidence type="ECO:0000256" key="2">
    <source>
        <dbReference type="ARBA" id="ARBA00022741"/>
    </source>
</evidence>
<evidence type="ECO:0000313" key="7">
    <source>
        <dbReference type="EMBL" id="AKJ06483.1"/>
    </source>
</evidence>
<evidence type="ECO:0000256" key="5">
    <source>
        <dbReference type="SAM" id="MobiDB-lite"/>
    </source>
</evidence>
<organism evidence="7 9">
    <name type="scientific">Archangium gephyra</name>
    <dbReference type="NCBI Taxonomy" id="48"/>
    <lineage>
        <taxon>Bacteria</taxon>
        <taxon>Pseudomonadati</taxon>
        <taxon>Myxococcota</taxon>
        <taxon>Myxococcia</taxon>
        <taxon>Myxococcales</taxon>
        <taxon>Cystobacterineae</taxon>
        <taxon>Archangiaceae</taxon>
        <taxon>Archangium</taxon>
    </lineage>
</organism>
<dbReference type="InterPro" id="IPR000719">
    <property type="entry name" value="Prot_kinase_dom"/>
</dbReference>
<sequence length="553" mass="59884">MTQQQQLGKYELVRKLAAGGMAEVFLAKAAGPMGFEKTLVVKRILPELAAEPDFVQMFLSEAKLVARLTHPNIVQIFDFGESEGTYFLAMEYIDGPSLRTLIKRAAAQEQPLPPAVCARIISLACDGLAFAHDFTDPETGEAQGLIHRDVSPDNILLSRQGAVKVVDFGIAKATGQSHKTESGVVKGKLPYMPPEQLRAKPLDRRADVYALGVVFYELLTGQRPYASESEAGLMQAILFEPHVPAAELREDLPFPLRRILNKVLAKDRDQRYADCHAFQADLEKFIVSAGKPVTMQQVAHLINRANTDPGLGLSVVNEPLKPSPPVPPGLTRKRPASPPNEAATANHRGPQVSKQETQRAPVTSPHRRPASEPQTAPGRSRRPSGPIAIPASHGGLQQQQVPTKPPPWMSSWSLGLLMLLLASTGSCHLDPLAAEAEVQPTTSLAQVEETPPVQGGATQPSEPVLSPPPVVDPAPAPPPVLKARGKGTLVLRAYPYATVFVDGRKQGDTPLQPLQLPAGPHLVKFVHLDRTLEREIDVKAGQDTLLKINMLEE</sequence>
<reference evidence="8 10" key="2">
    <citation type="submission" date="2018-08" db="EMBL/GenBank/DDBJ databases">
        <title>Genomic Encyclopedia of Archaeal and Bacterial Type Strains, Phase II (KMG-II): from individual species to whole genera.</title>
        <authorList>
            <person name="Goeker M."/>
        </authorList>
    </citation>
    <scope>NUCLEOTIDE SEQUENCE [LARGE SCALE GENOMIC DNA]</scope>
    <source>
        <strain evidence="8 10">DSM 2261</strain>
    </source>
</reference>
<dbReference type="EMBL" id="CP011509">
    <property type="protein sequence ID" value="AKJ06483.1"/>
    <property type="molecule type" value="Genomic_DNA"/>
</dbReference>
<dbReference type="PROSITE" id="PS00109">
    <property type="entry name" value="PROTEIN_KINASE_TYR"/>
    <property type="match status" value="1"/>
</dbReference>
<keyword evidence="1" id="KW-0808">Transferase</keyword>
<gene>
    <name evidence="7" type="ORF">AA314_08109</name>
    <name evidence="8" type="ORF">ATI61_105532</name>
</gene>
<keyword evidence="7" id="KW-0723">Serine/threonine-protein kinase</keyword>
<evidence type="ECO:0000313" key="9">
    <source>
        <dbReference type="Proteomes" id="UP000035579"/>
    </source>
</evidence>
<reference evidence="7 9" key="1">
    <citation type="submission" date="2015-05" db="EMBL/GenBank/DDBJ databases">
        <title>Genome assembly of Archangium gephyra DSM 2261.</title>
        <authorList>
            <person name="Sharma G."/>
            <person name="Subramanian S."/>
        </authorList>
    </citation>
    <scope>NUCLEOTIDE SEQUENCE [LARGE SCALE GENOMIC DNA]</scope>
    <source>
        <strain evidence="7 9">DSM 2261</strain>
    </source>
</reference>
<keyword evidence="10" id="KW-1185">Reference proteome</keyword>
<dbReference type="PANTHER" id="PTHR43289">
    <property type="entry name" value="MITOGEN-ACTIVATED PROTEIN KINASE KINASE KINASE 20-RELATED"/>
    <property type="match status" value="1"/>
</dbReference>
<protein>
    <submittedName>
        <fullName evidence="7">Serine/threonine protein kinase Pkn6</fullName>
    </submittedName>
    <submittedName>
        <fullName evidence="8">Serine/threonine-protein kinase</fullName>
    </submittedName>
</protein>
<name>A0AAC8QEX6_9BACT</name>
<dbReference type="GO" id="GO:0004674">
    <property type="term" value="F:protein serine/threonine kinase activity"/>
    <property type="evidence" value="ECO:0007669"/>
    <property type="project" value="UniProtKB-KW"/>
</dbReference>
<dbReference type="GO" id="GO:0005524">
    <property type="term" value="F:ATP binding"/>
    <property type="evidence" value="ECO:0007669"/>
    <property type="project" value="UniProtKB-KW"/>
</dbReference>
<feature type="region of interest" description="Disordered" evidence="5">
    <location>
        <begin position="447"/>
        <end position="478"/>
    </location>
</feature>
<proteinExistence type="predicted"/>
<dbReference type="PANTHER" id="PTHR43289:SF6">
    <property type="entry name" value="SERINE_THREONINE-PROTEIN KINASE NEKL-3"/>
    <property type="match status" value="1"/>
</dbReference>
<dbReference type="PROSITE" id="PS50011">
    <property type="entry name" value="PROTEIN_KINASE_DOM"/>
    <property type="match status" value="1"/>
</dbReference>
<dbReference type="InterPro" id="IPR011009">
    <property type="entry name" value="Kinase-like_dom_sf"/>
</dbReference>
<dbReference type="Gene3D" id="3.30.200.20">
    <property type="entry name" value="Phosphorylase Kinase, domain 1"/>
    <property type="match status" value="1"/>
</dbReference>